<evidence type="ECO:0000313" key="1">
    <source>
        <dbReference type="EMBL" id="KAJ7205163.1"/>
    </source>
</evidence>
<gene>
    <name evidence="1" type="ORF">GGX14DRAFT_397709</name>
</gene>
<sequence>MAEALSLLMSLLNSKGGGKAGRHDWVPQLELPNIGQLSGAGAFRCIHQDAALIGVSMFAHLASRAILEEESCSICRVVEREGGVGSLPHGDAFMLPTLPNQPIGISDLRNGNHRTQAALNEKVTLFTASAKSQFEPALVLVSSHVLSGIFYAHSRSVADDLNYVPSKACTNTCELWKPFTADSVHQSLQGDLITIYSLEVNNENGLCYLLLCFWRTFRVYKPCDGSA</sequence>
<dbReference type="EMBL" id="JARJCW010000044">
    <property type="protein sequence ID" value="KAJ7205163.1"/>
    <property type="molecule type" value="Genomic_DNA"/>
</dbReference>
<dbReference type="Proteomes" id="UP001219525">
    <property type="component" value="Unassembled WGS sequence"/>
</dbReference>
<name>A0AAD6V8F3_9AGAR</name>
<comment type="caution">
    <text evidence="1">The sequence shown here is derived from an EMBL/GenBank/DDBJ whole genome shotgun (WGS) entry which is preliminary data.</text>
</comment>
<accession>A0AAD6V8F3</accession>
<proteinExistence type="predicted"/>
<protein>
    <submittedName>
        <fullName evidence="1">Uncharacterized protein</fullName>
    </submittedName>
</protein>
<keyword evidence="2" id="KW-1185">Reference proteome</keyword>
<organism evidence="1 2">
    <name type="scientific">Mycena pura</name>
    <dbReference type="NCBI Taxonomy" id="153505"/>
    <lineage>
        <taxon>Eukaryota</taxon>
        <taxon>Fungi</taxon>
        <taxon>Dikarya</taxon>
        <taxon>Basidiomycota</taxon>
        <taxon>Agaricomycotina</taxon>
        <taxon>Agaricomycetes</taxon>
        <taxon>Agaricomycetidae</taxon>
        <taxon>Agaricales</taxon>
        <taxon>Marasmiineae</taxon>
        <taxon>Mycenaceae</taxon>
        <taxon>Mycena</taxon>
    </lineage>
</organism>
<evidence type="ECO:0000313" key="2">
    <source>
        <dbReference type="Proteomes" id="UP001219525"/>
    </source>
</evidence>
<dbReference type="AlphaFoldDB" id="A0AAD6V8F3"/>
<reference evidence="1" key="1">
    <citation type="submission" date="2023-03" db="EMBL/GenBank/DDBJ databases">
        <title>Massive genome expansion in bonnet fungi (Mycena s.s.) driven by repeated elements and novel gene families across ecological guilds.</title>
        <authorList>
            <consortium name="Lawrence Berkeley National Laboratory"/>
            <person name="Harder C.B."/>
            <person name="Miyauchi S."/>
            <person name="Viragh M."/>
            <person name="Kuo A."/>
            <person name="Thoen E."/>
            <person name="Andreopoulos B."/>
            <person name="Lu D."/>
            <person name="Skrede I."/>
            <person name="Drula E."/>
            <person name="Henrissat B."/>
            <person name="Morin E."/>
            <person name="Kohler A."/>
            <person name="Barry K."/>
            <person name="LaButti K."/>
            <person name="Morin E."/>
            <person name="Salamov A."/>
            <person name="Lipzen A."/>
            <person name="Mereny Z."/>
            <person name="Hegedus B."/>
            <person name="Baldrian P."/>
            <person name="Stursova M."/>
            <person name="Weitz H."/>
            <person name="Taylor A."/>
            <person name="Grigoriev I.V."/>
            <person name="Nagy L.G."/>
            <person name="Martin F."/>
            <person name="Kauserud H."/>
        </authorList>
    </citation>
    <scope>NUCLEOTIDE SEQUENCE</scope>
    <source>
        <strain evidence="1">9144</strain>
    </source>
</reference>